<evidence type="ECO:0000256" key="1">
    <source>
        <dbReference type="ARBA" id="ARBA00010136"/>
    </source>
</evidence>
<dbReference type="Pfam" id="PF17900">
    <property type="entry name" value="Peptidase_M1_N"/>
    <property type="match status" value="1"/>
</dbReference>
<protein>
    <submittedName>
        <fullName evidence="5">Aminopeptidase N</fullName>
    </submittedName>
</protein>
<dbReference type="GO" id="GO:0005737">
    <property type="term" value="C:cytoplasm"/>
    <property type="evidence" value="ECO:0007669"/>
    <property type="project" value="TreeGrafter"/>
</dbReference>
<dbReference type="Gene3D" id="1.25.50.20">
    <property type="match status" value="1"/>
</dbReference>
<dbReference type="EMBL" id="GGMR01020499">
    <property type="protein sequence ID" value="MBY33118.1"/>
    <property type="molecule type" value="Transcribed_RNA"/>
</dbReference>
<gene>
    <name evidence="5" type="primary">Anpep_1</name>
    <name evidence="5" type="ORF">g.140083</name>
</gene>
<dbReference type="Gene3D" id="1.10.390.10">
    <property type="entry name" value="Neutral Protease Domain 2"/>
    <property type="match status" value="1"/>
</dbReference>
<dbReference type="GO" id="GO:0004177">
    <property type="term" value="F:aminopeptidase activity"/>
    <property type="evidence" value="ECO:0007669"/>
    <property type="project" value="UniProtKB-KW"/>
</dbReference>
<keyword evidence="2" id="KW-0732">Signal</keyword>
<dbReference type="SUPFAM" id="SSF55486">
    <property type="entry name" value="Metalloproteases ('zincins'), catalytic domain"/>
    <property type="match status" value="1"/>
</dbReference>
<feature type="domain" description="ERAP1-like C-terminal" evidence="3">
    <location>
        <begin position="564"/>
        <end position="882"/>
    </location>
</feature>
<dbReference type="InterPro" id="IPR042097">
    <property type="entry name" value="Aminopeptidase_N-like_N_sf"/>
</dbReference>
<feature type="chain" id="PRO_5015713991" evidence="2">
    <location>
        <begin position="20"/>
        <end position="923"/>
    </location>
</feature>
<reference evidence="5" key="1">
    <citation type="submission" date="2018-04" db="EMBL/GenBank/DDBJ databases">
        <title>Transcriptome of Schizaphis graminum biotype I.</title>
        <authorList>
            <person name="Scully E.D."/>
            <person name="Geib S.M."/>
            <person name="Palmer N.A."/>
            <person name="Koch K."/>
            <person name="Bradshaw J."/>
            <person name="Heng-Moss T."/>
            <person name="Sarath G."/>
        </authorList>
    </citation>
    <scope>NUCLEOTIDE SEQUENCE</scope>
</reference>
<dbReference type="AlphaFoldDB" id="A0A2S2PUX9"/>
<dbReference type="InterPro" id="IPR024571">
    <property type="entry name" value="ERAP1-like_C_dom"/>
</dbReference>
<evidence type="ECO:0000256" key="2">
    <source>
        <dbReference type="SAM" id="SignalP"/>
    </source>
</evidence>
<keyword evidence="5" id="KW-0031">Aminopeptidase</keyword>
<name>A0A2S2PUX9_SCHGA</name>
<dbReference type="InterPro" id="IPR050344">
    <property type="entry name" value="Peptidase_M1_aminopeptidases"/>
</dbReference>
<dbReference type="InterPro" id="IPR027268">
    <property type="entry name" value="Peptidase_M4/M1_CTD_sf"/>
</dbReference>
<proteinExistence type="inferred from homology"/>
<accession>A0A2S2PUX9</accession>
<keyword evidence="5" id="KW-0378">Hydrolase</keyword>
<dbReference type="PANTHER" id="PTHR11533">
    <property type="entry name" value="PROTEASE M1 ZINC METALLOPROTEASE"/>
    <property type="match status" value="1"/>
</dbReference>
<keyword evidence="5" id="KW-0645">Protease</keyword>
<dbReference type="GO" id="GO:0005615">
    <property type="term" value="C:extracellular space"/>
    <property type="evidence" value="ECO:0007669"/>
    <property type="project" value="TreeGrafter"/>
</dbReference>
<evidence type="ECO:0000259" key="3">
    <source>
        <dbReference type="Pfam" id="PF11838"/>
    </source>
</evidence>
<dbReference type="Gene3D" id="2.60.40.1910">
    <property type="match status" value="1"/>
</dbReference>
<evidence type="ECO:0000259" key="4">
    <source>
        <dbReference type="Pfam" id="PF17900"/>
    </source>
</evidence>
<feature type="signal peptide" evidence="2">
    <location>
        <begin position="1"/>
        <end position="19"/>
    </location>
</feature>
<dbReference type="PANTHER" id="PTHR11533:SF18">
    <property type="entry name" value="FI02158P"/>
    <property type="match status" value="1"/>
</dbReference>
<feature type="domain" description="Aminopeptidase N-like N-terminal" evidence="4">
    <location>
        <begin position="23"/>
        <end position="228"/>
    </location>
</feature>
<evidence type="ECO:0000313" key="5">
    <source>
        <dbReference type="EMBL" id="MBY33118.1"/>
    </source>
</evidence>
<dbReference type="InterPro" id="IPR045357">
    <property type="entry name" value="Aminopeptidase_N-like_N"/>
</dbReference>
<dbReference type="Gene3D" id="2.60.40.1730">
    <property type="entry name" value="tricorn interacting facor f3 domain"/>
    <property type="match status" value="1"/>
</dbReference>
<dbReference type="GO" id="GO:0016020">
    <property type="term" value="C:membrane"/>
    <property type="evidence" value="ECO:0007669"/>
    <property type="project" value="TreeGrafter"/>
</dbReference>
<sequence>MARWFLAACLLVTFIAVQSLIVPRGYRLDLHPYPGDGVFKGKVRIDITNTGNQSVDSVTLDVHSSLNVVDREVKVTRVPNLDSSEEDEVSMEETSLTVTKLEKRKDIHKFQITTKQSLKKDVTYQVEILFDGTLGSDSSSPFYQSTYSNSKHSQLKKWYVVMNLLKGGGAHYVFPCFEKPNLKTWIELSVAHKGDFHVLTTMPLVDTTNVTSEGVWVRDHFSRSPPMSVNSLAMFQSDFKHPPMGENNGAKVGVWGKEDILRSLNTAQKMLPAVLVNLELYMSRPYPLPELNLVALPGYTDDKPIDAWGLQMFREVDLSKKRDDFWIAHLLAKYTSLQWTDHLTTPLFPTSLTLALSKFLADKVAWQLEKPVFNSYVSDMYGMYLEYDKPGFTEIKSQMEALNATKIRFVLGMLEHIFGPHSFRQTIQYFMSSKEYHAYSETDFWNKLSDGAYHAGVLIRNQSPVSIEQIVRPWLQADRLPVVTFRRNYINTTVQVMQEPFVLNDDEDDVSSPAKNTKNYLWWIPNIVVSQNNLTVPVRNISWLKPIASQEVEMKQYNFTNNQFVLFNPGSLGPFIVNYDLKNWELIAQHSKRFPVSIRQQLLHDSLTLALSGRLCYVYAFNVSKLIEQEPEPAVWKTYFGLATRLRTKFQGTPVAPKYDIYLKKMLKSVNAALEQPERGESSWKANFRAENKRLLCETGHPTCLTEARDVQSRTNTSNPDEDKLFLDNYLCILLGYGTLDEWEFGLHRIMYYPKNKSQTERLFIFRSLASCPKNETKFVRMLNLTLMSGDHKFSEEDMLTMLTVMSTVSLGHETMFKFMMKNFEYLSTKLEKTVWEYFVKTSFNNFRTEEGLNKATEFYQRNKRHFVSVDDIIKNALEKVRIQVDWVRKHLTPLDGWLTNALQEPWRPHEFQFRDVPSFVVG</sequence>
<dbReference type="SUPFAM" id="SSF63737">
    <property type="entry name" value="Leukotriene A4 hydrolase N-terminal domain"/>
    <property type="match status" value="1"/>
</dbReference>
<organism evidence="5">
    <name type="scientific">Schizaphis graminum</name>
    <name type="common">Green bug aphid</name>
    <dbReference type="NCBI Taxonomy" id="13262"/>
    <lineage>
        <taxon>Eukaryota</taxon>
        <taxon>Metazoa</taxon>
        <taxon>Ecdysozoa</taxon>
        <taxon>Arthropoda</taxon>
        <taxon>Hexapoda</taxon>
        <taxon>Insecta</taxon>
        <taxon>Pterygota</taxon>
        <taxon>Neoptera</taxon>
        <taxon>Paraneoptera</taxon>
        <taxon>Hemiptera</taxon>
        <taxon>Sternorrhyncha</taxon>
        <taxon>Aphidomorpha</taxon>
        <taxon>Aphidoidea</taxon>
        <taxon>Aphididae</taxon>
        <taxon>Aphidini</taxon>
        <taxon>Schizaphis</taxon>
    </lineage>
</organism>
<dbReference type="Pfam" id="PF11838">
    <property type="entry name" value="ERAP1_C"/>
    <property type="match status" value="1"/>
</dbReference>
<comment type="similarity">
    <text evidence="1">Belongs to the peptidase M1 family.</text>
</comment>